<gene>
    <name evidence="2" type="ORF">ACJMK2_029403</name>
</gene>
<feature type="signal peptide" evidence="1">
    <location>
        <begin position="1"/>
        <end position="23"/>
    </location>
</feature>
<keyword evidence="3" id="KW-1185">Reference proteome</keyword>
<dbReference type="AlphaFoldDB" id="A0ABD3XBJ2"/>
<sequence length="227" mass="26019">MSAMRIYTAVLLIGITNVGNVKGLQWCLDGTSMKEYTQDKFCCGMQLLDKFDDFARERSCCSNIIYYTATHYCINGKLESLAPPESLTAALTQPLDETTTTKMAKMTTTTKKTKMAKKADMVKDVCEKAVVYMLRETKKTNKTCQHIWTVKILNMTQLKETGKVKWMTLKETTIKMDESLSRKYKGKTIFVYSDKNLLKGISLELPLGNIIMKDKFRMKHIRRCNII</sequence>
<keyword evidence="1" id="KW-0732">Signal</keyword>
<proteinExistence type="predicted"/>
<evidence type="ECO:0000313" key="3">
    <source>
        <dbReference type="Proteomes" id="UP001634394"/>
    </source>
</evidence>
<reference evidence="2 3" key="1">
    <citation type="submission" date="2024-11" db="EMBL/GenBank/DDBJ databases">
        <title>Chromosome-level genome assembly of the freshwater bivalve Anodonta woodiana.</title>
        <authorList>
            <person name="Chen X."/>
        </authorList>
    </citation>
    <scope>NUCLEOTIDE SEQUENCE [LARGE SCALE GENOMIC DNA]</scope>
    <source>
        <strain evidence="2">MN2024</strain>
        <tissue evidence="2">Gills</tissue>
    </source>
</reference>
<evidence type="ECO:0000313" key="2">
    <source>
        <dbReference type="EMBL" id="KAL3883110.1"/>
    </source>
</evidence>
<accession>A0ABD3XBJ2</accession>
<feature type="chain" id="PRO_5044828910" evidence="1">
    <location>
        <begin position="24"/>
        <end position="227"/>
    </location>
</feature>
<dbReference type="Proteomes" id="UP001634394">
    <property type="component" value="Unassembled WGS sequence"/>
</dbReference>
<dbReference type="EMBL" id="JBJQND010000003">
    <property type="protein sequence ID" value="KAL3883110.1"/>
    <property type="molecule type" value="Genomic_DNA"/>
</dbReference>
<comment type="caution">
    <text evidence="2">The sequence shown here is derived from an EMBL/GenBank/DDBJ whole genome shotgun (WGS) entry which is preliminary data.</text>
</comment>
<evidence type="ECO:0000256" key="1">
    <source>
        <dbReference type="SAM" id="SignalP"/>
    </source>
</evidence>
<name>A0ABD3XBJ2_SINWO</name>
<protein>
    <submittedName>
        <fullName evidence="2">Uncharacterized protein</fullName>
    </submittedName>
</protein>
<organism evidence="2 3">
    <name type="scientific">Sinanodonta woodiana</name>
    <name type="common">Chinese pond mussel</name>
    <name type="synonym">Anodonta woodiana</name>
    <dbReference type="NCBI Taxonomy" id="1069815"/>
    <lineage>
        <taxon>Eukaryota</taxon>
        <taxon>Metazoa</taxon>
        <taxon>Spiralia</taxon>
        <taxon>Lophotrochozoa</taxon>
        <taxon>Mollusca</taxon>
        <taxon>Bivalvia</taxon>
        <taxon>Autobranchia</taxon>
        <taxon>Heteroconchia</taxon>
        <taxon>Palaeoheterodonta</taxon>
        <taxon>Unionida</taxon>
        <taxon>Unionoidea</taxon>
        <taxon>Unionidae</taxon>
        <taxon>Unioninae</taxon>
        <taxon>Sinanodonta</taxon>
    </lineage>
</organism>